<dbReference type="GO" id="GO:0031419">
    <property type="term" value="F:cobalamin binding"/>
    <property type="evidence" value="ECO:0007669"/>
    <property type="project" value="InterPro"/>
</dbReference>
<protein>
    <submittedName>
        <fullName evidence="3">Cobalamin-binding protein</fullName>
    </submittedName>
</protein>
<dbReference type="EMBL" id="RCZP01000005">
    <property type="protein sequence ID" value="TPG58553.1"/>
    <property type="molecule type" value="Genomic_DNA"/>
</dbReference>
<organism evidence="3 4">
    <name type="scientific">Muricoccus nepalensis</name>
    <dbReference type="NCBI Taxonomy" id="1854500"/>
    <lineage>
        <taxon>Bacteria</taxon>
        <taxon>Pseudomonadati</taxon>
        <taxon>Pseudomonadota</taxon>
        <taxon>Alphaproteobacteria</taxon>
        <taxon>Acetobacterales</taxon>
        <taxon>Roseomonadaceae</taxon>
        <taxon>Muricoccus</taxon>
    </lineage>
</organism>
<dbReference type="AlphaFoldDB" id="A0A502GCW7"/>
<dbReference type="InterPro" id="IPR036594">
    <property type="entry name" value="Meth_synthase_dom"/>
</dbReference>
<name>A0A502GCW7_9PROT</name>
<evidence type="ECO:0000313" key="4">
    <source>
        <dbReference type="Proteomes" id="UP000317078"/>
    </source>
</evidence>
<dbReference type="OrthoDB" id="5498228at2"/>
<evidence type="ECO:0000259" key="2">
    <source>
        <dbReference type="PROSITE" id="PS51332"/>
    </source>
</evidence>
<dbReference type="Gene3D" id="3.40.50.280">
    <property type="entry name" value="Cobalamin-binding domain"/>
    <property type="match status" value="1"/>
</dbReference>
<evidence type="ECO:0000256" key="1">
    <source>
        <dbReference type="SAM" id="MobiDB-lite"/>
    </source>
</evidence>
<dbReference type="Proteomes" id="UP000317078">
    <property type="component" value="Unassembled WGS sequence"/>
</dbReference>
<reference evidence="3 4" key="1">
    <citation type="journal article" date="2019" name="Environ. Microbiol.">
        <title>Species interactions and distinct microbial communities in high Arctic permafrost affected cryosols are associated with the CH4 and CO2 gas fluxes.</title>
        <authorList>
            <person name="Altshuler I."/>
            <person name="Hamel J."/>
            <person name="Turney S."/>
            <person name="Magnuson E."/>
            <person name="Levesque R."/>
            <person name="Greer C."/>
            <person name="Whyte L.G."/>
        </authorList>
    </citation>
    <scope>NUCLEOTIDE SEQUENCE [LARGE SCALE GENOMIC DNA]</scope>
    <source>
        <strain evidence="3 4">S9.3B</strain>
    </source>
</reference>
<comment type="caution">
    <text evidence="3">The sequence shown here is derived from an EMBL/GenBank/DDBJ whole genome shotgun (WGS) entry which is preliminary data.</text>
</comment>
<dbReference type="Pfam" id="PF02310">
    <property type="entry name" value="B12-binding"/>
    <property type="match status" value="1"/>
</dbReference>
<dbReference type="InterPro" id="IPR006158">
    <property type="entry name" value="Cobalamin-bd"/>
</dbReference>
<dbReference type="PROSITE" id="PS51332">
    <property type="entry name" value="B12_BINDING"/>
    <property type="match status" value="1"/>
</dbReference>
<dbReference type="Gene3D" id="1.10.1240.10">
    <property type="entry name" value="Methionine synthase domain"/>
    <property type="match status" value="1"/>
</dbReference>
<feature type="region of interest" description="Disordered" evidence="1">
    <location>
        <begin position="1"/>
        <end position="39"/>
    </location>
</feature>
<sequence>MGDKPMAPGSAQMAEDNGAFGRHAPEVPPPYPDEQDTPESLDALRESGLVADAAPRLSLAKEAALALGQRLVLLARTVETEVVPRLVLVHRASPPQARPRVQPITASDVSALTASILANDREAAVARIEEARARGATLEHIGLDLMAPVARRLGELWEEDHCTYTDVTLGVWRLQGLLRALNPVFQPQSDPARGEARRALIVAIPGEDHTFGTDIVAGLLRLSGWEICNEPAATAAELARRVQRDRFAIVGLSAGCSGDLGSMATLITKLRRAAGGQAIGVMVGGYIFNQNPEGALRVGADAVALDARHAARQAESLIGFLGTGN</sequence>
<dbReference type="InterPro" id="IPR036724">
    <property type="entry name" value="Cobalamin-bd_sf"/>
</dbReference>
<feature type="domain" description="B12-binding" evidence="2">
    <location>
        <begin position="196"/>
        <end position="325"/>
    </location>
</feature>
<dbReference type="SUPFAM" id="SSF52242">
    <property type="entry name" value="Cobalamin (vitamin B12)-binding domain"/>
    <property type="match status" value="1"/>
</dbReference>
<keyword evidence="4" id="KW-1185">Reference proteome</keyword>
<accession>A0A502GCW7</accession>
<evidence type="ECO:0000313" key="3">
    <source>
        <dbReference type="EMBL" id="TPG58553.1"/>
    </source>
</evidence>
<dbReference type="RefSeq" id="WP_140882288.1">
    <property type="nucleotide sequence ID" value="NZ_RCZP01000005.1"/>
</dbReference>
<dbReference type="Pfam" id="PF02607">
    <property type="entry name" value="B12-binding_2"/>
    <property type="match status" value="1"/>
</dbReference>
<proteinExistence type="predicted"/>
<dbReference type="InterPro" id="IPR003759">
    <property type="entry name" value="Cbl-bd_cap"/>
</dbReference>
<gene>
    <name evidence="3" type="ORF">EAH89_08070</name>
</gene>
<dbReference type="GO" id="GO:0046872">
    <property type="term" value="F:metal ion binding"/>
    <property type="evidence" value="ECO:0007669"/>
    <property type="project" value="InterPro"/>
</dbReference>